<evidence type="ECO:0000313" key="2">
    <source>
        <dbReference type="EMBL" id="RFC65902.1"/>
    </source>
</evidence>
<keyword evidence="3" id="KW-1185">Reference proteome</keyword>
<dbReference type="Proteomes" id="UP000262379">
    <property type="component" value="Unassembled WGS sequence"/>
</dbReference>
<name>A0A371X9N4_9HYPH</name>
<accession>A0A371X9N4</accession>
<dbReference type="InterPro" id="IPR014914">
    <property type="entry name" value="RES_dom"/>
</dbReference>
<feature type="domain" description="RES" evidence="1">
    <location>
        <begin position="19"/>
        <end position="159"/>
    </location>
</feature>
<dbReference type="AlphaFoldDB" id="A0A371X9N4"/>
<comment type="caution">
    <text evidence="2">The sequence shown here is derived from an EMBL/GenBank/DDBJ whole genome shotgun (WGS) entry which is preliminary data.</text>
</comment>
<dbReference type="EMBL" id="QURN01000013">
    <property type="protein sequence ID" value="RFC65902.1"/>
    <property type="molecule type" value="Genomic_DNA"/>
</dbReference>
<dbReference type="Pfam" id="PF08808">
    <property type="entry name" value="RES"/>
    <property type="match status" value="1"/>
</dbReference>
<protein>
    <submittedName>
        <fullName evidence="2">RES domain-containing protein</fullName>
    </submittedName>
</protein>
<reference evidence="3" key="1">
    <citation type="submission" date="2018-08" db="EMBL/GenBank/DDBJ databases">
        <authorList>
            <person name="Im W.T."/>
        </authorList>
    </citation>
    <scope>NUCLEOTIDE SEQUENCE [LARGE SCALE GENOMIC DNA]</scope>
    <source>
        <strain evidence="3">LA-28</strain>
    </source>
</reference>
<gene>
    <name evidence="2" type="ORF">DY251_16540</name>
</gene>
<organism evidence="2 3">
    <name type="scientific">Mesorhizobium denitrificans</name>
    <dbReference type="NCBI Taxonomy" id="2294114"/>
    <lineage>
        <taxon>Bacteria</taxon>
        <taxon>Pseudomonadati</taxon>
        <taxon>Pseudomonadota</taxon>
        <taxon>Alphaproteobacteria</taxon>
        <taxon>Hyphomicrobiales</taxon>
        <taxon>Phyllobacteriaceae</taxon>
        <taxon>Mesorhizobium</taxon>
    </lineage>
</organism>
<sequence length="163" mass="17755">MRFDGKLYRALNPIYAHEPLSGRGAEIYGGRFNSKGQPALYLSLSIMTALREANQAGSLQPTTLVSYDASIEGVFDSQDPSALAEWKMDPAALADRSWRDQMRSQGEASTQVFARDLFAAGYNGLLVRSFAAGAGADDLNLVLWRWGAKPPALLSLIDDEGRL</sequence>
<dbReference type="SMART" id="SM00953">
    <property type="entry name" value="RES"/>
    <property type="match status" value="1"/>
</dbReference>
<proteinExistence type="predicted"/>
<evidence type="ECO:0000313" key="3">
    <source>
        <dbReference type="Proteomes" id="UP000262379"/>
    </source>
</evidence>
<evidence type="ECO:0000259" key="1">
    <source>
        <dbReference type="SMART" id="SM00953"/>
    </source>
</evidence>
<dbReference type="RefSeq" id="WP_116625008.1">
    <property type="nucleotide sequence ID" value="NZ_QURN01000013.1"/>
</dbReference>